<dbReference type="GO" id="GO:0046872">
    <property type="term" value="F:metal ion binding"/>
    <property type="evidence" value="ECO:0007669"/>
    <property type="project" value="UniProtKB-KW"/>
</dbReference>
<organism evidence="16 17">
    <name type="scientific">Clostridium thermobutyricum DSM 4928</name>
    <dbReference type="NCBI Taxonomy" id="1121339"/>
    <lineage>
        <taxon>Bacteria</taxon>
        <taxon>Bacillati</taxon>
        <taxon>Bacillota</taxon>
        <taxon>Clostridia</taxon>
        <taxon>Eubacteriales</taxon>
        <taxon>Clostridiaceae</taxon>
        <taxon>Clostridium</taxon>
    </lineage>
</organism>
<evidence type="ECO:0000256" key="5">
    <source>
        <dbReference type="ARBA" id="ARBA00022723"/>
    </source>
</evidence>
<evidence type="ECO:0000256" key="14">
    <source>
        <dbReference type="PROSITE-ProRule" id="PRU00409"/>
    </source>
</evidence>
<evidence type="ECO:0000256" key="1">
    <source>
        <dbReference type="ARBA" id="ARBA00004496"/>
    </source>
</evidence>
<dbReference type="InterPro" id="IPR011095">
    <property type="entry name" value="Dala_Dala_lig_C"/>
</dbReference>
<dbReference type="PROSITE" id="PS00844">
    <property type="entry name" value="DALA_DALA_LIGASE_2"/>
    <property type="match status" value="1"/>
</dbReference>
<evidence type="ECO:0000256" key="13">
    <source>
        <dbReference type="PIRSR" id="PIRSR039102-3"/>
    </source>
</evidence>
<keyword evidence="9 12" id="KW-0133">Cell shape</keyword>
<dbReference type="Gene3D" id="3.40.50.20">
    <property type="match status" value="1"/>
</dbReference>
<dbReference type="Pfam" id="PF07478">
    <property type="entry name" value="Dala_Dala_lig_C"/>
    <property type="match status" value="1"/>
</dbReference>
<dbReference type="InterPro" id="IPR011127">
    <property type="entry name" value="Dala_Dala_lig_N"/>
</dbReference>
<dbReference type="GO" id="GO:0005737">
    <property type="term" value="C:cytoplasm"/>
    <property type="evidence" value="ECO:0007669"/>
    <property type="project" value="UniProtKB-SubCell"/>
</dbReference>
<keyword evidence="4 12" id="KW-0436">Ligase</keyword>
<dbReference type="PIRSF" id="PIRSF039102">
    <property type="entry name" value="Ddl/VanB"/>
    <property type="match status" value="1"/>
</dbReference>
<evidence type="ECO:0000256" key="8">
    <source>
        <dbReference type="ARBA" id="ARBA00022842"/>
    </source>
</evidence>
<sequence>MLKVGVLMGGISSEREVSLDSGNNVIEHLDKSKYEVIPVVIDDKLDVFEKVKGLDFALLMLHGKFGEDGRVQAILETYGIPYSGCGVLAGGLGVDKDISKQILRYHNIRTADWFVVKSVEEIDYDKIEEFGYPVMVKPVSGGGSVATFIVKKKEDVEEAVREGLLWDEEIMIEQFIEGATEITCPVLDGKMLPVLQIDPKGEFFDYQSKYTAEGADRYVIDLPKELHEEVERMAVGTYYALKTSVYTRVDMLVKDGVPYVLEVNTLPGMTKNSLYPVSLKGAGIEVSDFLDTIIEKSLAVRKKVFALDDARNNGVVVKEK</sequence>
<evidence type="ECO:0000256" key="12">
    <source>
        <dbReference type="HAMAP-Rule" id="MF_00047"/>
    </source>
</evidence>
<dbReference type="PANTHER" id="PTHR23132:SF23">
    <property type="entry name" value="D-ALANINE--D-ALANINE LIGASE B"/>
    <property type="match status" value="1"/>
</dbReference>
<comment type="pathway">
    <text evidence="12">Cell wall biogenesis; peptidoglycan biosynthesis.</text>
</comment>
<comment type="function">
    <text evidence="12">Cell wall formation.</text>
</comment>
<dbReference type="AlphaFoldDB" id="A0A1V4SVS1"/>
<dbReference type="InterPro" id="IPR005905">
    <property type="entry name" value="D_ala_D_ala"/>
</dbReference>
<keyword evidence="6 14" id="KW-0547">Nucleotide-binding</keyword>
<feature type="binding site" evidence="13">
    <location>
        <position position="262"/>
    </location>
    <ligand>
        <name>Mg(2+)</name>
        <dbReference type="ChEBI" id="CHEBI:18420"/>
        <label>1</label>
    </ligand>
</feature>
<dbReference type="Gene3D" id="3.30.470.20">
    <property type="entry name" value="ATP-grasp fold, B domain"/>
    <property type="match status" value="1"/>
</dbReference>
<evidence type="ECO:0000313" key="16">
    <source>
        <dbReference type="EMBL" id="OPX48034.1"/>
    </source>
</evidence>
<dbReference type="GO" id="GO:0008716">
    <property type="term" value="F:D-alanine-D-alanine ligase activity"/>
    <property type="evidence" value="ECO:0007669"/>
    <property type="project" value="UniProtKB-UniRule"/>
</dbReference>
<dbReference type="InterPro" id="IPR000291">
    <property type="entry name" value="D-Ala_lig_Van_CS"/>
</dbReference>
<dbReference type="NCBIfam" id="NF002378">
    <property type="entry name" value="PRK01372.1"/>
    <property type="match status" value="1"/>
</dbReference>
<dbReference type="InterPro" id="IPR011761">
    <property type="entry name" value="ATP-grasp"/>
</dbReference>
<dbReference type="PROSITE" id="PS00843">
    <property type="entry name" value="DALA_DALA_LIGASE_1"/>
    <property type="match status" value="1"/>
</dbReference>
<dbReference type="Pfam" id="PF01820">
    <property type="entry name" value="Dala_Dala_lig_N"/>
    <property type="match status" value="2"/>
</dbReference>
<dbReference type="InterPro" id="IPR016185">
    <property type="entry name" value="PreATP-grasp_dom_sf"/>
</dbReference>
<feature type="binding site" evidence="13">
    <location>
        <position position="264"/>
    </location>
    <ligand>
        <name>Mg(2+)</name>
        <dbReference type="ChEBI" id="CHEBI:18420"/>
        <label>2</label>
    </ligand>
</feature>
<accession>A0A1V4SVS1</accession>
<dbReference type="EC" id="6.3.2.4" evidence="12"/>
<dbReference type="GO" id="GO:0008360">
    <property type="term" value="P:regulation of cell shape"/>
    <property type="evidence" value="ECO:0007669"/>
    <property type="project" value="UniProtKB-KW"/>
</dbReference>
<keyword evidence="5 13" id="KW-0479">Metal-binding</keyword>
<dbReference type="OrthoDB" id="9813261at2"/>
<dbReference type="SUPFAM" id="SSF52440">
    <property type="entry name" value="PreATP-grasp domain"/>
    <property type="match status" value="1"/>
</dbReference>
<keyword evidence="7 14" id="KW-0067">ATP-binding</keyword>
<name>A0A1V4SVS1_9CLOT</name>
<keyword evidence="11 12" id="KW-0961">Cell wall biogenesis/degradation</keyword>
<feature type="binding site" evidence="13">
    <location>
        <position position="262"/>
    </location>
    <ligand>
        <name>Mg(2+)</name>
        <dbReference type="ChEBI" id="CHEBI:18420"/>
        <label>2</label>
    </ligand>
</feature>
<reference evidence="16 17" key="1">
    <citation type="submission" date="2016-02" db="EMBL/GenBank/DDBJ databases">
        <title>Genome sequence of Clostridium thermobutyricum DSM 4928.</title>
        <authorList>
            <person name="Poehlein A."/>
            <person name="Daniel R."/>
        </authorList>
    </citation>
    <scope>NUCLEOTIDE SEQUENCE [LARGE SCALE GENOMIC DNA]</scope>
    <source>
        <strain evidence="16 17">DSM 4928</strain>
    </source>
</reference>
<evidence type="ECO:0000256" key="4">
    <source>
        <dbReference type="ARBA" id="ARBA00022598"/>
    </source>
</evidence>
<keyword evidence="8 13" id="KW-0460">Magnesium</keyword>
<evidence type="ECO:0000256" key="11">
    <source>
        <dbReference type="ARBA" id="ARBA00023316"/>
    </source>
</evidence>
<dbReference type="Gene3D" id="3.30.1490.20">
    <property type="entry name" value="ATP-grasp fold, A domain"/>
    <property type="match status" value="1"/>
</dbReference>
<dbReference type="GO" id="GO:0009252">
    <property type="term" value="P:peptidoglycan biosynthetic process"/>
    <property type="evidence" value="ECO:0007669"/>
    <property type="project" value="UniProtKB-UniRule"/>
</dbReference>
<dbReference type="RefSeq" id="WP_080022782.1">
    <property type="nucleotide sequence ID" value="NZ_LTAY01000037.1"/>
</dbReference>
<dbReference type="Proteomes" id="UP000191448">
    <property type="component" value="Unassembled WGS sequence"/>
</dbReference>
<evidence type="ECO:0000259" key="15">
    <source>
        <dbReference type="PROSITE" id="PS50975"/>
    </source>
</evidence>
<proteinExistence type="inferred from homology"/>
<comment type="cofactor">
    <cofactor evidence="13">
        <name>Mg(2+)</name>
        <dbReference type="ChEBI" id="CHEBI:18420"/>
    </cofactor>
    <cofactor evidence="13">
        <name>Mn(2+)</name>
        <dbReference type="ChEBI" id="CHEBI:29035"/>
    </cofactor>
    <text evidence="13">Binds 2 magnesium or manganese ions per subunit.</text>
</comment>
<dbReference type="SMART" id="SM01209">
    <property type="entry name" value="GARS_A"/>
    <property type="match status" value="1"/>
</dbReference>
<evidence type="ECO:0000256" key="7">
    <source>
        <dbReference type="ARBA" id="ARBA00022840"/>
    </source>
</evidence>
<dbReference type="EMBL" id="LTAY01000037">
    <property type="protein sequence ID" value="OPX48034.1"/>
    <property type="molecule type" value="Genomic_DNA"/>
</dbReference>
<evidence type="ECO:0000256" key="3">
    <source>
        <dbReference type="ARBA" id="ARBA00022490"/>
    </source>
</evidence>
<evidence type="ECO:0000256" key="6">
    <source>
        <dbReference type="ARBA" id="ARBA00022741"/>
    </source>
</evidence>
<comment type="subcellular location">
    <subcellularLocation>
        <location evidence="1 12">Cytoplasm</location>
    </subcellularLocation>
</comment>
<keyword evidence="10 12" id="KW-0573">Peptidoglycan synthesis</keyword>
<evidence type="ECO:0000313" key="17">
    <source>
        <dbReference type="Proteomes" id="UP000191448"/>
    </source>
</evidence>
<dbReference type="PROSITE" id="PS50975">
    <property type="entry name" value="ATP_GRASP"/>
    <property type="match status" value="1"/>
</dbReference>
<comment type="similarity">
    <text evidence="2 12">Belongs to the D-alanine--D-alanine ligase family.</text>
</comment>
<dbReference type="GO" id="GO:0071555">
    <property type="term" value="P:cell wall organization"/>
    <property type="evidence" value="ECO:0007669"/>
    <property type="project" value="UniProtKB-KW"/>
</dbReference>
<protein>
    <recommendedName>
        <fullName evidence="12">D-alanine--D-alanine ligase</fullName>
        <ecNumber evidence="12">6.3.2.4</ecNumber>
    </recommendedName>
    <alternativeName>
        <fullName evidence="12">D-Ala-D-Ala ligase</fullName>
    </alternativeName>
    <alternativeName>
        <fullName evidence="12">D-alanylalanine synthetase</fullName>
    </alternativeName>
</protein>
<dbReference type="InterPro" id="IPR013815">
    <property type="entry name" value="ATP_grasp_subdomain_1"/>
</dbReference>
<dbReference type="GO" id="GO:0005524">
    <property type="term" value="F:ATP binding"/>
    <property type="evidence" value="ECO:0007669"/>
    <property type="project" value="UniProtKB-UniRule"/>
</dbReference>
<dbReference type="SUPFAM" id="SSF56059">
    <property type="entry name" value="Glutathione synthetase ATP-binding domain-like"/>
    <property type="match status" value="1"/>
</dbReference>
<dbReference type="HAMAP" id="MF_00047">
    <property type="entry name" value="Dala_Dala_lig"/>
    <property type="match status" value="1"/>
</dbReference>
<comment type="caution">
    <text evidence="16">The sequence shown here is derived from an EMBL/GenBank/DDBJ whole genome shotgun (WGS) entry which is preliminary data.</text>
</comment>
<evidence type="ECO:0000256" key="10">
    <source>
        <dbReference type="ARBA" id="ARBA00022984"/>
    </source>
</evidence>
<keyword evidence="13" id="KW-0464">Manganese</keyword>
<comment type="catalytic activity">
    <reaction evidence="12">
        <text>2 D-alanine + ATP = D-alanyl-D-alanine + ADP + phosphate + H(+)</text>
        <dbReference type="Rhea" id="RHEA:11224"/>
        <dbReference type="ChEBI" id="CHEBI:15378"/>
        <dbReference type="ChEBI" id="CHEBI:30616"/>
        <dbReference type="ChEBI" id="CHEBI:43474"/>
        <dbReference type="ChEBI" id="CHEBI:57416"/>
        <dbReference type="ChEBI" id="CHEBI:57822"/>
        <dbReference type="ChEBI" id="CHEBI:456216"/>
        <dbReference type="EC" id="6.3.2.4"/>
    </reaction>
</comment>
<feature type="domain" description="ATP-grasp" evidence="15">
    <location>
        <begin position="100"/>
        <end position="295"/>
    </location>
</feature>
<evidence type="ECO:0000256" key="2">
    <source>
        <dbReference type="ARBA" id="ARBA00010871"/>
    </source>
</evidence>
<dbReference type="PANTHER" id="PTHR23132">
    <property type="entry name" value="D-ALANINE--D-ALANINE LIGASE"/>
    <property type="match status" value="1"/>
</dbReference>
<keyword evidence="3 12" id="KW-0963">Cytoplasm</keyword>
<dbReference type="UniPathway" id="UPA00219"/>
<gene>
    <name evidence="16" type="primary">ddl_2</name>
    <name evidence="12" type="synonym">ddl</name>
    <name evidence="16" type="ORF">CLTHE_16060</name>
</gene>
<feature type="binding site" evidence="13">
    <location>
        <position position="250"/>
    </location>
    <ligand>
        <name>Mg(2+)</name>
        <dbReference type="ChEBI" id="CHEBI:18420"/>
        <label>1</label>
    </ligand>
</feature>
<dbReference type="NCBIfam" id="TIGR01205">
    <property type="entry name" value="D_ala_D_alaTIGR"/>
    <property type="match status" value="1"/>
</dbReference>
<evidence type="ECO:0000256" key="9">
    <source>
        <dbReference type="ARBA" id="ARBA00022960"/>
    </source>
</evidence>